<evidence type="ECO:0000313" key="9">
    <source>
        <dbReference type="Proteomes" id="UP000677244"/>
    </source>
</evidence>
<comment type="subcellular location">
    <subcellularLocation>
        <location evidence="1">Cell outer membrane</location>
    </subcellularLocation>
</comment>
<evidence type="ECO:0000256" key="2">
    <source>
        <dbReference type="ARBA" id="ARBA00006275"/>
    </source>
</evidence>
<dbReference type="InterPro" id="IPR011990">
    <property type="entry name" value="TPR-like_helical_dom_sf"/>
</dbReference>
<sequence>MKKNNKITITKTLLLCATLIAGLSGCKKDYLQPDPLSVYIPGTTFSTKGGLDAAMAICDKHLRSYWTYFEYADLGLPISTDYMFSDVAVASKTDDPNIFIDIATRLTPTDQPERVGYFWNEAYNGIKYANTILSYIDKVPGISDTIKNEYKGRAMFHRAFHYMGLVFRFKDIPLVTRILEGEPKVDYQSTKREAILQMITQDMEQAVQWVPVQKKMSLVGLVNKSACRQLLVKCYLATGQWDKAIAQADTLINNSDLSLMTNNFGNFVSPYASVWPVTRNVIWDLHRPENKAIPANTETILVMINRNNTDMGVKMNSMRNWLPFLDYVATSTPDAQQAIRYVAPSNTTDFRAAWDYKDAIGRGIAHIRPTYFHQNTLWAVNGVNDAGDLRHNSTVGNWARMDSLKYNNPKSPTWIGKNLRLRNGSTLLCTDTVRGWFDWPHYKYYIEDVTETGNVNEANHRGGAGDLYCYRLAETYLLRAEAKFYKGDIAGATADVNKIRQRAQCTQLYTTVGIGDIIDERARELNMEEFRFAELSRVSYSLALSGKSDEWGNSYQVENLAQNSYWFQRVQHYSDFYNKGRTTVQNRSYTMAAKNINWAIPQVAINANGGNRLRQNEGYSGYDGGISMWTNWQDAVADELPK</sequence>
<feature type="domain" description="RagB/SusD" evidence="6">
    <location>
        <begin position="438"/>
        <end position="619"/>
    </location>
</feature>
<keyword evidence="4" id="KW-0472">Membrane</keyword>
<evidence type="ECO:0000256" key="3">
    <source>
        <dbReference type="ARBA" id="ARBA00022729"/>
    </source>
</evidence>
<evidence type="ECO:0000259" key="6">
    <source>
        <dbReference type="Pfam" id="PF07980"/>
    </source>
</evidence>
<comment type="caution">
    <text evidence="8">The sequence shown here is derived from an EMBL/GenBank/DDBJ whole genome shotgun (WGS) entry which is preliminary data.</text>
</comment>
<protein>
    <submittedName>
        <fullName evidence="8">RagB/SusD family nutrient uptake outer membrane protein</fullName>
    </submittedName>
</protein>
<dbReference type="Pfam" id="PF07980">
    <property type="entry name" value="SusD_RagB"/>
    <property type="match status" value="1"/>
</dbReference>
<comment type="similarity">
    <text evidence="2">Belongs to the SusD family.</text>
</comment>
<dbReference type="InterPro" id="IPR033985">
    <property type="entry name" value="SusD-like_N"/>
</dbReference>
<proteinExistence type="inferred from homology"/>
<keyword evidence="5" id="KW-0998">Cell outer membrane</keyword>
<dbReference type="RefSeq" id="WP_209143068.1">
    <property type="nucleotide sequence ID" value="NZ_JAGHKO010000014.1"/>
</dbReference>
<organism evidence="8 9">
    <name type="scientific">Niastella soli</name>
    <dbReference type="NCBI Taxonomy" id="2821487"/>
    <lineage>
        <taxon>Bacteria</taxon>
        <taxon>Pseudomonadati</taxon>
        <taxon>Bacteroidota</taxon>
        <taxon>Chitinophagia</taxon>
        <taxon>Chitinophagales</taxon>
        <taxon>Chitinophagaceae</taxon>
        <taxon>Niastella</taxon>
    </lineage>
</organism>
<reference evidence="8 9" key="1">
    <citation type="submission" date="2021-03" db="EMBL/GenBank/DDBJ databases">
        <title>Assistant Professor.</title>
        <authorList>
            <person name="Huq M.A."/>
        </authorList>
    </citation>
    <scope>NUCLEOTIDE SEQUENCE [LARGE SCALE GENOMIC DNA]</scope>
    <source>
        <strain evidence="8 9">MAH-29</strain>
    </source>
</reference>
<evidence type="ECO:0000256" key="5">
    <source>
        <dbReference type="ARBA" id="ARBA00023237"/>
    </source>
</evidence>
<name>A0ABS3Z484_9BACT</name>
<evidence type="ECO:0000256" key="1">
    <source>
        <dbReference type="ARBA" id="ARBA00004442"/>
    </source>
</evidence>
<accession>A0ABS3Z484</accession>
<dbReference type="Pfam" id="PF14322">
    <property type="entry name" value="SusD-like_3"/>
    <property type="match status" value="1"/>
</dbReference>
<dbReference type="SUPFAM" id="SSF48452">
    <property type="entry name" value="TPR-like"/>
    <property type="match status" value="1"/>
</dbReference>
<evidence type="ECO:0000256" key="4">
    <source>
        <dbReference type="ARBA" id="ARBA00023136"/>
    </source>
</evidence>
<evidence type="ECO:0000313" key="8">
    <source>
        <dbReference type="EMBL" id="MBO9204460.1"/>
    </source>
</evidence>
<keyword evidence="3" id="KW-0732">Signal</keyword>
<dbReference type="Gene3D" id="1.25.40.390">
    <property type="match status" value="1"/>
</dbReference>
<dbReference type="PROSITE" id="PS51257">
    <property type="entry name" value="PROKAR_LIPOPROTEIN"/>
    <property type="match status" value="1"/>
</dbReference>
<gene>
    <name evidence="8" type="ORF">J7I42_29495</name>
</gene>
<feature type="domain" description="SusD-like N-terminal" evidence="7">
    <location>
        <begin position="102"/>
        <end position="236"/>
    </location>
</feature>
<dbReference type="Proteomes" id="UP000677244">
    <property type="component" value="Unassembled WGS sequence"/>
</dbReference>
<dbReference type="InterPro" id="IPR012944">
    <property type="entry name" value="SusD_RagB_dom"/>
</dbReference>
<dbReference type="EMBL" id="JAGHKO010000014">
    <property type="protein sequence ID" value="MBO9204460.1"/>
    <property type="molecule type" value="Genomic_DNA"/>
</dbReference>
<evidence type="ECO:0000259" key="7">
    <source>
        <dbReference type="Pfam" id="PF14322"/>
    </source>
</evidence>
<keyword evidence="9" id="KW-1185">Reference proteome</keyword>